<dbReference type="EMBL" id="CM001217">
    <property type="protein sequence ID" value="KEH42312.1"/>
    <property type="molecule type" value="Genomic_DNA"/>
</dbReference>
<dbReference type="Pfam" id="PF00646">
    <property type="entry name" value="F-box"/>
    <property type="match status" value="1"/>
</dbReference>
<reference evidence="3" key="3">
    <citation type="submission" date="2015-04" db="UniProtKB">
        <authorList>
            <consortium name="EnsemblPlants"/>
        </authorList>
    </citation>
    <scope>IDENTIFICATION</scope>
    <source>
        <strain evidence="3">cv. Jemalong A17</strain>
    </source>
</reference>
<sequence>MHKHNQSKNEDKNEDMFSDFPDCVLLHILSFLKAKEAVQTCILSTRWKNLWKRLPTLTLSPSHFTSFNCFTTFVSHILFLRDASTTLHALDIHHEANIERRLLRRFVKYAVSHNVQRLHISLFCDIEHIPSRIFSCQTLTSLHLTVGANIIGLLSFNGRVEPFLACHRLNSLTLDYYRIMDAKTLCISNFMLVNLNMRSSYLGECFEMELSTPNLCTFEFGVTPLPKLCGSKSNLSSIKHAYIDVSMLVNDADTPLILPSWLLELANIKWLTITSRTLEVLTLIPDLFKVEFHSLCKLKSLDVKINSSFISKSEILRDAKLEQATTKSWKEDAKF</sequence>
<gene>
    <name evidence="2" type="ordered locus">MTR_1g067190</name>
</gene>
<accession>A0A072VKJ0</accession>
<feature type="domain" description="F-box" evidence="1">
    <location>
        <begin position="17"/>
        <end position="55"/>
    </location>
</feature>
<dbReference type="CDD" id="cd22160">
    <property type="entry name" value="F-box_AtFBL13-like"/>
    <property type="match status" value="1"/>
</dbReference>
<dbReference type="PANTHER" id="PTHR34223">
    <property type="entry name" value="OS11G0201299 PROTEIN"/>
    <property type="match status" value="1"/>
</dbReference>
<dbReference type="AlphaFoldDB" id="A0A072VKJ0"/>
<evidence type="ECO:0000313" key="4">
    <source>
        <dbReference type="Proteomes" id="UP000002051"/>
    </source>
</evidence>
<dbReference type="PANTHER" id="PTHR34223:SF51">
    <property type="entry name" value="OS06G0556300 PROTEIN"/>
    <property type="match status" value="1"/>
</dbReference>
<dbReference type="EnsemblPlants" id="KEH42312">
    <property type="protein sequence ID" value="KEH42312"/>
    <property type="gene ID" value="MTR_1g067190"/>
</dbReference>
<dbReference type="SUPFAM" id="SSF81383">
    <property type="entry name" value="F-box domain"/>
    <property type="match status" value="1"/>
</dbReference>
<evidence type="ECO:0000259" key="1">
    <source>
        <dbReference type="Pfam" id="PF00646"/>
    </source>
</evidence>
<dbReference type="Gene3D" id="3.80.10.10">
    <property type="entry name" value="Ribonuclease Inhibitor"/>
    <property type="match status" value="1"/>
</dbReference>
<name>A0A072VKJ0_MEDTR</name>
<dbReference type="HOGENOM" id="CLU_010721_2_0_1"/>
<reference evidence="2 4" key="2">
    <citation type="journal article" date="2014" name="BMC Genomics">
        <title>An improved genome release (version Mt4.0) for the model legume Medicago truncatula.</title>
        <authorList>
            <person name="Tang H."/>
            <person name="Krishnakumar V."/>
            <person name="Bidwell S."/>
            <person name="Rosen B."/>
            <person name="Chan A."/>
            <person name="Zhou S."/>
            <person name="Gentzbittel L."/>
            <person name="Childs K.L."/>
            <person name="Yandell M."/>
            <person name="Gundlach H."/>
            <person name="Mayer K.F."/>
            <person name="Schwartz D.C."/>
            <person name="Town C.D."/>
        </authorList>
    </citation>
    <scope>GENOME REANNOTATION</scope>
    <source>
        <strain evidence="2">A17</strain>
        <strain evidence="3 4">cv. Jemalong A17</strain>
    </source>
</reference>
<keyword evidence="4" id="KW-1185">Reference proteome</keyword>
<organism evidence="2 4">
    <name type="scientific">Medicago truncatula</name>
    <name type="common">Barrel medic</name>
    <name type="synonym">Medicago tribuloides</name>
    <dbReference type="NCBI Taxonomy" id="3880"/>
    <lineage>
        <taxon>Eukaryota</taxon>
        <taxon>Viridiplantae</taxon>
        <taxon>Streptophyta</taxon>
        <taxon>Embryophyta</taxon>
        <taxon>Tracheophyta</taxon>
        <taxon>Spermatophyta</taxon>
        <taxon>Magnoliopsida</taxon>
        <taxon>eudicotyledons</taxon>
        <taxon>Gunneridae</taxon>
        <taxon>Pentapetalae</taxon>
        <taxon>rosids</taxon>
        <taxon>fabids</taxon>
        <taxon>Fabales</taxon>
        <taxon>Fabaceae</taxon>
        <taxon>Papilionoideae</taxon>
        <taxon>50 kb inversion clade</taxon>
        <taxon>NPAAA clade</taxon>
        <taxon>Hologalegina</taxon>
        <taxon>IRL clade</taxon>
        <taxon>Trifolieae</taxon>
        <taxon>Medicago</taxon>
    </lineage>
</organism>
<dbReference type="InterPro" id="IPR001810">
    <property type="entry name" value="F-box_dom"/>
</dbReference>
<dbReference type="InterPro" id="IPR036047">
    <property type="entry name" value="F-box-like_dom_sf"/>
</dbReference>
<evidence type="ECO:0000313" key="2">
    <source>
        <dbReference type="EMBL" id="KEH42312.1"/>
    </source>
</evidence>
<dbReference type="Proteomes" id="UP000002051">
    <property type="component" value="Unassembled WGS sequence"/>
</dbReference>
<dbReference type="SUPFAM" id="SSF52058">
    <property type="entry name" value="L domain-like"/>
    <property type="match status" value="1"/>
</dbReference>
<dbReference type="STRING" id="3880.A0A072VKJ0"/>
<proteinExistence type="predicted"/>
<dbReference type="InterPro" id="IPR053781">
    <property type="entry name" value="F-box_AtFBL13-like"/>
</dbReference>
<dbReference type="InterPro" id="IPR032675">
    <property type="entry name" value="LRR_dom_sf"/>
</dbReference>
<evidence type="ECO:0000313" key="3">
    <source>
        <dbReference type="EnsemblPlants" id="KEH42312"/>
    </source>
</evidence>
<reference evidence="2 4" key="1">
    <citation type="journal article" date="2011" name="Nature">
        <title>The Medicago genome provides insight into the evolution of rhizobial symbioses.</title>
        <authorList>
            <person name="Young N.D."/>
            <person name="Debelle F."/>
            <person name="Oldroyd G.E."/>
            <person name="Geurts R."/>
            <person name="Cannon S.B."/>
            <person name="Udvardi M.K."/>
            <person name="Benedito V.A."/>
            <person name="Mayer K.F."/>
            <person name="Gouzy J."/>
            <person name="Schoof H."/>
            <person name="Van de Peer Y."/>
            <person name="Proost S."/>
            <person name="Cook D.R."/>
            <person name="Meyers B.C."/>
            <person name="Spannagl M."/>
            <person name="Cheung F."/>
            <person name="De Mita S."/>
            <person name="Krishnakumar V."/>
            <person name="Gundlach H."/>
            <person name="Zhou S."/>
            <person name="Mudge J."/>
            <person name="Bharti A.K."/>
            <person name="Murray J.D."/>
            <person name="Naoumkina M.A."/>
            <person name="Rosen B."/>
            <person name="Silverstein K.A."/>
            <person name="Tang H."/>
            <person name="Rombauts S."/>
            <person name="Zhao P.X."/>
            <person name="Zhou P."/>
            <person name="Barbe V."/>
            <person name="Bardou P."/>
            <person name="Bechner M."/>
            <person name="Bellec A."/>
            <person name="Berger A."/>
            <person name="Berges H."/>
            <person name="Bidwell S."/>
            <person name="Bisseling T."/>
            <person name="Choisne N."/>
            <person name="Couloux A."/>
            <person name="Denny R."/>
            <person name="Deshpande S."/>
            <person name="Dai X."/>
            <person name="Doyle J.J."/>
            <person name="Dudez A.M."/>
            <person name="Farmer A.D."/>
            <person name="Fouteau S."/>
            <person name="Franken C."/>
            <person name="Gibelin C."/>
            <person name="Gish J."/>
            <person name="Goldstein S."/>
            <person name="Gonzalez A.J."/>
            <person name="Green P.J."/>
            <person name="Hallab A."/>
            <person name="Hartog M."/>
            <person name="Hua A."/>
            <person name="Humphray S.J."/>
            <person name="Jeong D.H."/>
            <person name="Jing Y."/>
            <person name="Jocker A."/>
            <person name="Kenton S.M."/>
            <person name="Kim D.J."/>
            <person name="Klee K."/>
            <person name="Lai H."/>
            <person name="Lang C."/>
            <person name="Lin S."/>
            <person name="Macmil S.L."/>
            <person name="Magdelenat G."/>
            <person name="Matthews L."/>
            <person name="McCorrison J."/>
            <person name="Monaghan E.L."/>
            <person name="Mun J.H."/>
            <person name="Najar F.Z."/>
            <person name="Nicholson C."/>
            <person name="Noirot C."/>
            <person name="O'Bleness M."/>
            <person name="Paule C.R."/>
            <person name="Poulain J."/>
            <person name="Prion F."/>
            <person name="Qin B."/>
            <person name="Qu C."/>
            <person name="Retzel E.F."/>
            <person name="Riddle C."/>
            <person name="Sallet E."/>
            <person name="Samain S."/>
            <person name="Samson N."/>
            <person name="Sanders I."/>
            <person name="Saurat O."/>
            <person name="Scarpelli C."/>
            <person name="Schiex T."/>
            <person name="Segurens B."/>
            <person name="Severin A.J."/>
            <person name="Sherrier D.J."/>
            <person name="Shi R."/>
            <person name="Sims S."/>
            <person name="Singer S.R."/>
            <person name="Sinharoy S."/>
            <person name="Sterck L."/>
            <person name="Viollet A."/>
            <person name="Wang B.B."/>
            <person name="Wang K."/>
            <person name="Wang M."/>
            <person name="Wang X."/>
            <person name="Warfsmann J."/>
            <person name="Weissenbach J."/>
            <person name="White D.D."/>
            <person name="White J.D."/>
            <person name="Wiley G.B."/>
            <person name="Wincker P."/>
            <person name="Xing Y."/>
            <person name="Yang L."/>
            <person name="Yao Z."/>
            <person name="Ying F."/>
            <person name="Zhai J."/>
            <person name="Zhou L."/>
            <person name="Zuber A."/>
            <person name="Denarie J."/>
            <person name="Dixon R.A."/>
            <person name="May G.D."/>
            <person name="Schwartz D.C."/>
            <person name="Rogers J."/>
            <person name="Quetier F."/>
            <person name="Town C.D."/>
            <person name="Roe B.A."/>
        </authorList>
    </citation>
    <scope>NUCLEOTIDE SEQUENCE [LARGE SCALE GENOMIC DNA]</scope>
    <source>
        <strain evidence="2">A17</strain>
        <strain evidence="3 4">cv. Jemalong A17</strain>
    </source>
</reference>
<dbReference type="InterPro" id="IPR053197">
    <property type="entry name" value="F-box_SCFL_complex_component"/>
</dbReference>
<protein>
    <submittedName>
        <fullName evidence="2">F-box/RNI superfamily protein</fullName>
    </submittedName>
</protein>